<name>A0A428JIR3_9BACT</name>
<sequence length="101" mass="11171">MQEKILFKVLKSFSLTGLGVLLLPANPVPELQRFALHTALKVQLRFPGGHQISVVASVEEISRPHEPETRVLLLAQQGPEPIPLGTAVWWTGQEAGWEDLL</sequence>
<proteinExistence type="predicted"/>
<dbReference type="OrthoDB" id="885420at2"/>
<dbReference type="Proteomes" id="UP000280066">
    <property type="component" value="Unassembled WGS sequence"/>
</dbReference>
<dbReference type="EMBL" id="RWIS01000007">
    <property type="protein sequence ID" value="RSK32537.1"/>
    <property type="molecule type" value="Genomic_DNA"/>
</dbReference>
<organism evidence="1 2">
    <name type="scientific">Hymenobacter metallilatus</name>
    <dbReference type="NCBI Taxonomy" id="2493666"/>
    <lineage>
        <taxon>Bacteria</taxon>
        <taxon>Pseudomonadati</taxon>
        <taxon>Bacteroidota</taxon>
        <taxon>Cytophagia</taxon>
        <taxon>Cytophagales</taxon>
        <taxon>Hymenobacteraceae</taxon>
        <taxon>Hymenobacter</taxon>
    </lineage>
</organism>
<comment type="caution">
    <text evidence="1">The sequence shown here is derived from an EMBL/GenBank/DDBJ whole genome shotgun (WGS) entry which is preliminary data.</text>
</comment>
<evidence type="ECO:0000313" key="2">
    <source>
        <dbReference type="Proteomes" id="UP000280066"/>
    </source>
</evidence>
<gene>
    <name evidence="1" type="ORF">EI290_12475</name>
</gene>
<keyword evidence="2" id="KW-1185">Reference proteome</keyword>
<protein>
    <submittedName>
        <fullName evidence="1">Uncharacterized protein</fullName>
    </submittedName>
</protein>
<accession>A0A428JIR3</accession>
<reference evidence="1 2" key="1">
    <citation type="submission" date="2018-12" db="EMBL/GenBank/DDBJ databases">
        <authorList>
            <person name="Feng G."/>
            <person name="Zhu H."/>
        </authorList>
    </citation>
    <scope>NUCLEOTIDE SEQUENCE [LARGE SCALE GENOMIC DNA]</scope>
    <source>
        <strain evidence="1 2">9PBR-2</strain>
    </source>
</reference>
<dbReference type="AlphaFoldDB" id="A0A428JIR3"/>
<dbReference type="RefSeq" id="WP_125430650.1">
    <property type="nucleotide sequence ID" value="NZ_RWIS01000007.1"/>
</dbReference>
<evidence type="ECO:0000313" key="1">
    <source>
        <dbReference type="EMBL" id="RSK32537.1"/>
    </source>
</evidence>